<dbReference type="GeneID" id="36322036"/>
<accession>A0A1X6MUR3</accession>
<organism evidence="1 2">
    <name type="scientific">Postia placenta MAD-698-R-SB12</name>
    <dbReference type="NCBI Taxonomy" id="670580"/>
    <lineage>
        <taxon>Eukaryota</taxon>
        <taxon>Fungi</taxon>
        <taxon>Dikarya</taxon>
        <taxon>Basidiomycota</taxon>
        <taxon>Agaricomycotina</taxon>
        <taxon>Agaricomycetes</taxon>
        <taxon>Polyporales</taxon>
        <taxon>Adustoporiaceae</taxon>
        <taxon>Rhodonia</taxon>
    </lineage>
</organism>
<dbReference type="OrthoDB" id="3237833at2759"/>
<protein>
    <submittedName>
        <fullName evidence="1">Uncharacterized protein</fullName>
    </submittedName>
</protein>
<name>A0A1X6MUR3_9APHY</name>
<dbReference type="STRING" id="670580.A0A1X6MUR3"/>
<proteinExistence type="predicted"/>
<evidence type="ECO:0000313" key="2">
    <source>
        <dbReference type="Proteomes" id="UP000194127"/>
    </source>
</evidence>
<evidence type="ECO:0000313" key="1">
    <source>
        <dbReference type="EMBL" id="OSX59943.1"/>
    </source>
</evidence>
<gene>
    <name evidence="1" type="ORF">POSPLADRAFT_1035430</name>
</gene>
<dbReference type="Proteomes" id="UP000194127">
    <property type="component" value="Unassembled WGS sequence"/>
</dbReference>
<dbReference type="AlphaFoldDB" id="A0A1X6MUR3"/>
<keyword evidence="2" id="KW-1185">Reference proteome</keyword>
<sequence>MILGTAVLAVCVSVIAFQSWLIVKNGKEQPSNSSSAKRVERVAKTLSRTFTEVSFRTLPAPVQRAFAGVARRERKLRNINEYTVWFESRGVRPLVAPAVGRFHTPRREDLFVHTYPGGKPQMWIYNEDSKWIPVLPLFPHPRLAAYVLQLSDRRQPGWVTKETARRNVRNRA</sequence>
<dbReference type="RefSeq" id="XP_024336737.1">
    <property type="nucleotide sequence ID" value="XM_024477086.1"/>
</dbReference>
<reference evidence="1 2" key="1">
    <citation type="submission" date="2017-04" db="EMBL/GenBank/DDBJ databases">
        <title>Genome Sequence of the Model Brown-Rot Fungus Postia placenta SB12.</title>
        <authorList>
            <consortium name="DOE Joint Genome Institute"/>
            <person name="Gaskell J."/>
            <person name="Kersten P."/>
            <person name="Larrondo L.F."/>
            <person name="Canessa P."/>
            <person name="Martinez D."/>
            <person name="Hibbett D."/>
            <person name="Schmoll M."/>
            <person name="Kubicek C.P."/>
            <person name="Martinez A.T."/>
            <person name="Yadav J."/>
            <person name="Master E."/>
            <person name="Magnuson J.K."/>
            <person name="James T."/>
            <person name="Yaver D."/>
            <person name="Berka R."/>
            <person name="Labutti K."/>
            <person name="Lipzen A."/>
            <person name="Aerts A."/>
            <person name="Barry K."/>
            <person name="Henrissat B."/>
            <person name="Blanchette R."/>
            <person name="Grigoriev I."/>
            <person name="Cullen D."/>
        </authorList>
    </citation>
    <scope>NUCLEOTIDE SEQUENCE [LARGE SCALE GENOMIC DNA]</scope>
    <source>
        <strain evidence="1 2">MAD-698-R-SB12</strain>
    </source>
</reference>
<dbReference type="EMBL" id="KZ110601">
    <property type="protein sequence ID" value="OSX59943.1"/>
    <property type="molecule type" value="Genomic_DNA"/>
</dbReference>